<dbReference type="GO" id="GO:0006281">
    <property type="term" value="P:DNA repair"/>
    <property type="evidence" value="ECO:0007669"/>
    <property type="project" value="TreeGrafter"/>
</dbReference>
<dbReference type="RefSeq" id="WP_142941017.1">
    <property type="nucleotide sequence ID" value="NZ_VIKR01000001.1"/>
</dbReference>
<comment type="caution">
    <text evidence="1">The sequence shown here is derived from an EMBL/GenBank/DDBJ whole genome shotgun (WGS) entry which is preliminary data.</text>
</comment>
<dbReference type="Proteomes" id="UP000317839">
    <property type="component" value="Unassembled WGS sequence"/>
</dbReference>
<sequence length="222" mass="24709">MKLHNPYSFVIFDWDGTIMDSTDRIVNAMRKSAKNIGLTIPSESDVKGIIGLSMQACMDRLFPQADEEERAALLEEYRFQYVEGDNTPTPLFEGVIESLEWLKSHDILIAVATGKSRVGLERVLREVDLLNYFHSSICADEAAGKPHPEMVQRLMEGAGFKPLQTLVVGDSVHDLHMAKNAGVDAIGVTSGANQHHELDPLSPIAIFENVVELKPWLETRHS</sequence>
<dbReference type="PANTHER" id="PTHR43434:SF24">
    <property type="entry name" value="HYDROLASE-RELATED"/>
    <property type="match status" value="1"/>
</dbReference>
<dbReference type="NCBIfam" id="TIGR01549">
    <property type="entry name" value="HAD-SF-IA-v1"/>
    <property type="match status" value="1"/>
</dbReference>
<protein>
    <submittedName>
        <fullName evidence="1">HAD-IA family hydrolase</fullName>
    </submittedName>
</protein>
<dbReference type="GO" id="GO:0008967">
    <property type="term" value="F:phosphoglycolate phosphatase activity"/>
    <property type="evidence" value="ECO:0007669"/>
    <property type="project" value="TreeGrafter"/>
</dbReference>
<dbReference type="SUPFAM" id="SSF56784">
    <property type="entry name" value="HAD-like"/>
    <property type="match status" value="1"/>
</dbReference>
<organism evidence="1 2">
    <name type="scientific">Aliikangiella marina</name>
    <dbReference type="NCBI Taxonomy" id="1712262"/>
    <lineage>
        <taxon>Bacteria</taxon>
        <taxon>Pseudomonadati</taxon>
        <taxon>Pseudomonadota</taxon>
        <taxon>Gammaproteobacteria</taxon>
        <taxon>Oceanospirillales</taxon>
        <taxon>Pleioneaceae</taxon>
        <taxon>Aliikangiella</taxon>
    </lineage>
</organism>
<dbReference type="SFLD" id="SFLDG01135">
    <property type="entry name" value="C1.5.6:_HAD__Beta-PGM__Phospha"/>
    <property type="match status" value="1"/>
</dbReference>
<dbReference type="Pfam" id="PF13419">
    <property type="entry name" value="HAD_2"/>
    <property type="match status" value="1"/>
</dbReference>
<reference evidence="1 2" key="1">
    <citation type="submission" date="2019-06" db="EMBL/GenBank/DDBJ databases">
        <title>Draft genome of Aliikangiella marina GYP-15.</title>
        <authorList>
            <person name="Wang G."/>
        </authorList>
    </citation>
    <scope>NUCLEOTIDE SEQUENCE [LARGE SCALE GENOMIC DNA]</scope>
    <source>
        <strain evidence="1 2">GYP-15</strain>
    </source>
</reference>
<evidence type="ECO:0000313" key="2">
    <source>
        <dbReference type="Proteomes" id="UP000317839"/>
    </source>
</evidence>
<dbReference type="Gene3D" id="3.40.50.1000">
    <property type="entry name" value="HAD superfamily/HAD-like"/>
    <property type="match status" value="1"/>
</dbReference>
<dbReference type="OrthoDB" id="9782449at2"/>
<dbReference type="InterPro" id="IPR023214">
    <property type="entry name" value="HAD_sf"/>
</dbReference>
<keyword evidence="1" id="KW-0378">Hydrolase</keyword>
<evidence type="ECO:0000313" key="1">
    <source>
        <dbReference type="EMBL" id="TQV77445.1"/>
    </source>
</evidence>
<dbReference type="SFLD" id="SFLDG01129">
    <property type="entry name" value="C1.5:_HAD__Beta-PGM__Phosphata"/>
    <property type="match status" value="1"/>
</dbReference>
<dbReference type="EMBL" id="VIKR01000001">
    <property type="protein sequence ID" value="TQV77445.1"/>
    <property type="molecule type" value="Genomic_DNA"/>
</dbReference>
<name>A0A545TJP8_9GAMM</name>
<dbReference type="Gene3D" id="1.10.150.240">
    <property type="entry name" value="Putative phosphatase, domain 2"/>
    <property type="match status" value="1"/>
</dbReference>
<dbReference type="InterPro" id="IPR006439">
    <property type="entry name" value="HAD-SF_hydro_IA"/>
</dbReference>
<dbReference type="AlphaFoldDB" id="A0A545TJP8"/>
<dbReference type="NCBIfam" id="TIGR01509">
    <property type="entry name" value="HAD-SF-IA-v3"/>
    <property type="match status" value="1"/>
</dbReference>
<gene>
    <name evidence="1" type="ORF">FLL45_05740</name>
</gene>
<keyword evidence="2" id="KW-1185">Reference proteome</keyword>
<dbReference type="InterPro" id="IPR041492">
    <property type="entry name" value="HAD_2"/>
</dbReference>
<accession>A0A545TJP8</accession>
<dbReference type="InterPro" id="IPR023198">
    <property type="entry name" value="PGP-like_dom2"/>
</dbReference>
<proteinExistence type="predicted"/>
<dbReference type="InterPro" id="IPR050155">
    <property type="entry name" value="HAD-like_hydrolase_sf"/>
</dbReference>
<dbReference type="PANTHER" id="PTHR43434">
    <property type="entry name" value="PHOSPHOGLYCOLATE PHOSPHATASE"/>
    <property type="match status" value="1"/>
</dbReference>
<dbReference type="SFLD" id="SFLDS00003">
    <property type="entry name" value="Haloacid_Dehalogenase"/>
    <property type="match status" value="1"/>
</dbReference>
<dbReference type="GO" id="GO:0005829">
    <property type="term" value="C:cytosol"/>
    <property type="evidence" value="ECO:0007669"/>
    <property type="project" value="TreeGrafter"/>
</dbReference>
<dbReference type="InterPro" id="IPR036412">
    <property type="entry name" value="HAD-like_sf"/>
</dbReference>